<evidence type="ECO:0000313" key="3">
    <source>
        <dbReference type="Proteomes" id="UP001501758"/>
    </source>
</evidence>
<evidence type="ECO:0000256" key="1">
    <source>
        <dbReference type="SAM" id="SignalP"/>
    </source>
</evidence>
<name>A0ABP3TWX9_9FLAO</name>
<gene>
    <name evidence="2" type="ORF">GCM10009430_18840</name>
</gene>
<organism evidence="2 3">
    <name type="scientific">Aquimarina litoralis</name>
    <dbReference type="NCBI Taxonomy" id="584605"/>
    <lineage>
        <taxon>Bacteria</taxon>
        <taxon>Pseudomonadati</taxon>
        <taxon>Bacteroidota</taxon>
        <taxon>Flavobacteriia</taxon>
        <taxon>Flavobacteriales</taxon>
        <taxon>Flavobacteriaceae</taxon>
        <taxon>Aquimarina</taxon>
    </lineage>
</organism>
<dbReference type="EMBL" id="BAAAGE010000002">
    <property type="protein sequence ID" value="GAA0719595.1"/>
    <property type="molecule type" value="Genomic_DNA"/>
</dbReference>
<feature type="chain" id="PRO_5046573868" evidence="1">
    <location>
        <begin position="22"/>
        <end position="156"/>
    </location>
</feature>
<evidence type="ECO:0000313" key="2">
    <source>
        <dbReference type="EMBL" id="GAA0719595.1"/>
    </source>
</evidence>
<reference evidence="3" key="1">
    <citation type="journal article" date="2019" name="Int. J. Syst. Evol. Microbiol.">
        <title>The Global Catalogue of Microorganisms (GCM) 10K type strain sequencing project: providing services to taxonomists for standard genome sequencing and annotation.</title>
        <authorList>
            <consortium name="The Broad Institute Genomics Platform"/>
            <consortium name="The Broad Institute Genome Sequencing Center for Infectious Disease"/>
            <person name="Wu L."/>
            <person name="Ma J."/>
        </authorList>
    </citation>
    <scope>NUCLEOTIDE SEQUENCE [LARGE SCALE GENOMIC DNA]</scope>
    <source>
        <strain evidence="3">JCM 15974</strain>
    </source>
</reference>
<dbReference type="RefSeq" id="WP_343912078.1">
    <property type="nucleotide sequence ID" value="NZ_BAAAGE010000002.1"/>
</dbReference>
<keyword evidence="3" id="KW-1185">Reference proteome</keyword>
<accession>A0ABP3TWX9</accession>
<comment type="caution">
    <text evidence="2">The sequence shown here is derived from an EMBL/GenBank/DDBJ whole genome shotgun (WGS) entry which is preliminary data.</text>
</comment>
<keyword evidence="1" id="KW-0732">Signal</keyword>
<feature type="signal peptide" evidence="1">
    <location>
        <begin position="1"/>
        <end position="21"/>
    </location>
</feature>
<dbReference type="Proteomes" id="UP001501758">
    <property type="component" value="Unassembled WGS sequence"/>
</dbReference>
<proteinExistence type="predicted"/>
<protein>
    <submittedName>
        <fullName evidence="2">Uncharacterized protein</fullName>
    </submittedName>
</protein>
<sequence>MKKLILLVFTFSIFCSSCSNDDDNGVPQQEYKILEVNDSGVSGYAFFVGSSVSDEVFNIAIQLIDVDIDVPYTAYLYSNSLSEGGEIVTELDDFLNLHEAEVMSSWTSFHSSNQIVIENEVFDYQDLIAFDGHIKIFNSNDLSTPIAQCNIGSNAQ</sequence>